<organism evidence="1 2">
    <name type="scientific">Caerostris extrusa</name>
    <name type="common">Bark spider</name>
    <name type="synonym">Caerostris bankana</name>
    <dbReference type="NCBI Taxonomy" id="172846"/>
    <lineage>
        <taxon>Eukaryota</taxon>
        <taxon>Metazoa</taxon>
        <taxon>Ecdysozoa</taxon>
        <taxon>Arthropoda</taxon>
        <taxon>Chelicerata</taxon>
        <taxon>Arachnida</taxon>
        <taxon>Araneae</taxon>
        <taxon>Araneomorphae</taxon>
        <taxon>Entelegynae</taxon>
        <taxon>Araneoidea</taxon>
        <taxon>Araneidae</taxon>
        <taxon>Caerostris</taxon>
    </lineage>
</organism>
<evidence type="ECO:0000313" key="2">
    <source>
        <dbReference type="Proteomes" id="UP001054945"/>
    </source>
</evidence>
<keyword evidence="2" id="KW-1185">Reference proteome</keyword>
<evidence type="ECO:0000313" key="1">
    <source>
        <dbReference type="EMBL" id="GIY92090.1"/>
    </source>
</evidence>
<accession>A0AAV4XD00</accession>
<reference evidence="1 2" key="1">
    <citation type="submission" date="2021-06" db="EMBL/GenBank/DDBJ databases">
        <title>Caerostris extrusa draft genome.</title>
        <authorList>
            <person name="Kono N."/>
            <person name="Arakawa K."/>
        </authorList>
    </citation>
    <scope>NUCLEOTIDE SEQUENCE [LARGE SCALE GENOMIC DNA]</scope>
</reference>
<protein>
    <submittedName>
        <fullName evidence="1">Uncharacterized protein</fullName>
    </submittedName>
</protein>
<dbReference type="EMBL" id="BPLR01000093">
    <property type="protein sequence ID" value="GIY92090.1"/>
    <property type="molecule type" value="Genomic_DNA"/>
</dbReference>
<dbReference type="AlphaFoldDB" id="A0AAV4XD00"/>
<gene>
    <name evidence="1" type="ORF">CEXT_175481</name>
</gene>
<proteinExistence type="predicted"/>
<name>A0AAV4XD00_CAEEX</name>
<dbReference type="Proteomes" id="UP001054945">
    <property type="component" value="Unassembled WGS sequence"/>
</dbReference>
<sequence>MHVLKEFTVIFNSIRAISNLHKKLLKCTHPVDELLFCSFLANFFSTLTVLLSPLLTPSNEESCCQDMKSSHPLDSSLI</sequence>
<comment type="caution">
    <text evidence="1">The sequence shown here is derived from an EMBL/GenBank/DDBJ whole genome shotgun (WGS) entry which is preliminary data.</text>
</comment>